<sequence>MSPIFKRELLFPPTQKLLAHTQNLLQQRKNAKEIYLLKLFLFKNFNQKMQIINSLIIQVERCKLSILFQRGLVVKLFKILGRLLVLSSFFSLKNIEPDIVRLLRLLDLIEGLYVFQSIFGSFTCI</sequence>
<reference evidence="1 2" key="1">
    <citation type="submission" date="2024-07" db="EMBL/GenBank/DDBJ databases">
        <authorList>
            <person name="Akdeniz Z."/>
        </authorList>
    </citation>
    <scope>NUCLEOTIDE SEQUENCE [LARGE SCALE GENOMIC DNA]</scope>
</reference>
<proteinExistence type="predicted"/>
<comment type="caution">
    <text evidence="1">The sequence shown here is derived from an EMBL/GenBank/DDBJ whole genome shotgun (WGS) entry which is preliminary data.</text>
</comment>
<accession>A0ABP1HPL0</accession>
<dbReference type="Proteomes" id="UP001642409">
    <property type="component" value="Unassembled WGS sequence"/>
</dbReference>
<name>A0ABP1HPL0_9EUKA</name>
<gene>
    <name evidence="1" type="ORF">HINF_LOCUS15071</name>
</gene>
<organism evidence="1 2">
    <name type="scientific">Hexamita inflata</name>
    <dbReference type="NCBI Taxonomy" id="28002"/>
    <lineage>
        <taxon>Eukaryota</taxon>
        <taxon>Metamonada</taxon>
        <taxon>Diplomonadida</taxon>
        <taxon>Hexamitidae</taxon>
        <taxon>Hexamitinae</taxon>
        <taxon>Hexamita</taxon>
    </lineage>
</organism>
<evidence type="ECO:0000313" key="1">
    <source>
        <dbReference type="EMBL" id="CAL5997085.1"/>
    </source>
</evidence>
<protein>
    <submittedName>
        <fullName evidence="1">Hypothetical_protein</fullName>
    </submittedName>
</protein>
<keyword evidence="2" id="KW-1185">Reference proteome</keyword>
<dbReference type="EMBL" id="CAXDID020000036">
    <property type="protein sequence ID" value="CAL5997085.1"/>
    <property type="molecule type" value="Genomic_DNA"/>
</dbReference>
<evidence type="ECO:0000313" key="2">
    <source>
        <dbReference type="Proteomes" id="UP001642409"/>
    </source>
</evidence>